<gene>
    <name evidence="2" type="ORF">EYB53_024100</name>
</gene>
<dbReference type="RefSeq" id="WP_135481945.1">
    <property type="nucleotide sequence ID" value="NZ_SIJK02000099.1"/>
</dbReference>
<dbReference type="SUPFAM" id="SSF49998">
    <property type="entry name" value="Amine oxidase catalytic domain"/>
    <property type="match status" value="1"/>
</dbReference>
<organism evidence="2 3">
    <name type="scientific">Candidatus Chloroploca mongolica</name>
    <dbReference type="NCBI Taxonomy" id="2528176"/>
    <lineage>
        <taxon>Bacteria</taxon>
        <taxon>Bacillati</taxon>
        <taxon>Chloroflexota</taxon>
        <taxon>Chloroflexia</taxon>
        <taxon>Chloroflexales</taxon>
        <taxon>Chloroflexineae</taxon>
        <taxon>Oscillochloridaceae</taxon>
        <taxon>Candidatus Chloroploca</taxon>
    </lineage>
</organism>
<name>A0ABS4DHA7_9CHLR</name>
<reference evidence="2 3" key="1">
    <citation type="submission" date="2021-03" db="EMBL/GenBank/DDBJ databases">
        <authorList>
            <person name="Grouzdev D.S."/>
        </authorList>
    </citation>
    <scope>NUCLEOTIDE SEQUENCE [LARGE SCALE GENOMIC DNA]</scope>
    <source>
        <strain evidence="2 3">M50-1</strain>
    </source>
</reference>
<evidence type="ECO:0000313" key="3">
    <source>
        <dbReference type="Proteomes" id="UP001193081"/>
    </source>
</evidence>
<sequence>MRRNVLIPLLLALLCFSLVGCAADPQGAEPTAIPALAASPPPLATTVILGDQRPSELPAVAARRERIAAALATPPFVLLRDDLEPRLAAAQTAAVNDARVRTATLSPTGQPLRSEVMTVAEPRAGDVPAEASATCPPGRCLRVVLYVYPTNSTVTALVDDRLQVVSVQILADAQPEIPQDLAELATQIAIADPQLASAFEGLTPTEAMATMQATKTALETTSCERSRHLCVAPVFTWGSLALWTIVDLTDFTLVAATTWTEQGASQRRIVVSEATLQDAALAPLCETPQRLEHAGWQAAYLLTSSDGLELRDVTFQGRPVLTSVKVVDWHIGYQGVDGQRVGFSDAVGCPVFSAAAVIPYSLPELSEEPDGSMRLTMTFRSPNWPLPCNYQYSFSATFAPDGTLSVMVGNEGRGCGTEGIYHPVVRIEPPVTTELALVEATGRTLLQQEGFAVWEAGSTQRFGFTTEAGSLAIAPIWGDAERAYLYWTQARPEEGQGDLPSIGTCCGLDERQGPEQFIGPDTPEPLGPAPILWFVPRIANAERERCWADTTIIDGATVPEIWPCSAGIEVRFAE</sequence>
<dbReference type="InterPro" id="IPR036460">
    <property type="entry name" value="Cu_amine_oxidase_C_sf"/>
</dbReference>
<keyword evidence="1" id="KW-0732">Signal</keyword>
<dbReference type="PROSITE" id="PS51257">
    <property type="entry name" value="PROKAR_LIPOPROTEIN"/>
    <property type="match status" value="1"/>
</dbReference>
<comment type="caution">
    <text evidence="2">The sequence shown here is derived from an EMBL/GenBank/DDBJ whole genome shotgun (WGS) entry which is preliminary data.</text>
</comment>
<feature type="chain" id="PRO_5045599411" evidence="1">
    <location>
        <begin position="23"/>
        <end position="574"/>
    </location>
</feature>
<dbReference type="Proteomes" id="UP001193081">
    <property type="component" value="Unassembled WGS sequence"/>
</dbReference>
<proteinExistence type="predicted"/>
<evidence type="ECO:0000256" key="1">
    <source>
        <dbReference type="SAM" id="SignalP"/>
    </source>
</evidence>
<keyword evidence="3" id="KW-1185">Reference proteome</keyword>
<accession>A0ABS4DHA7</accession>
<dbReference type="EMBL" id="SIJK02000099">
    <property type="protein sequence ID" value="MBP1468815.1"/>
    <property type="molecule type" value="Genomic_DNA"/>
</dbReference>
<evidence type="ECO:0000313" key="2">
    <source>
        <dbReference type="EMBL" id="MBP1468815.1"/>
    </source>
</evidence>
<feature type="signal peptide" evidence="1">
    <location>
        <begin position="1"/>
        <end position="22"/>
    </location>
</feature>
<protein>
    <submittedName>
        <fullName evidence="2">Uncharacterized protein</fullName>
    </submittedName>
</protein>